<dbReference type="Pfam" id="PF01734">
    <property type="entry name" value="Patatin"/>
    <property type="match status" value="1"/>
</dbReference>
<dbReference type="PANTHER" id="PTHR12406">
    <property type="entry name" value="CALCIUM-INDEPENDENT PHOSPHOLIPASE A2 IPLA2 -RELATED"/>
    <property type="match status" value="1"/>
</dbReference>
<accession>A0A061RKZ2</accession>
<gene>
    <name evidence="5" type="ORF">TSPGSL018_1907</name>
</gene>
<comment type="function">
    <text evidence="3">Lipolytic acyl hydrolase (LAH).</text>
</comment>
<keyword evidence="2 3" id="KW-0378">Hydrolase</keyword>
<protein>
    <recommendedName>
        <fullName evidence="3">Patatin</fullName>
        <ecNumber evidence="3">3.1.1.-</ecNumber>
    </recommendedName>
</protein>
<reference evidence="5" key="1">
    <citation type="submission" date="2014-05" db="EMBL/GenBank/DDBJ databases">
        <title>The transcriptome of the halophilic microalga Tetraselmis sp. GSL018 isolated from the Great Salt Lake, Utah.</title>
        <authorList>
            <person name="Jinkerson R.E."/>
            <person name="D'Adamo S."/>
            <person name="Posewitz M.C."/>
        </authorList>
    </citation>
    <scope>NUCLEOTIDE SEQUENCE</scope>
    <source>
        <strain evidence="5">GSL018</strain>
    </source>
</reference>
<dbReference type="GO" id="GO:0016020">
    <property type="term" value="C:membrane"/>
    <property type="evidence" value="ECO:0007669"/>
    <property type="project" value="TreeGrafter"/>
</dbReference>
<dbReference type="GO" id="GO:0055088">
    <property type="term" value="P:lipid homeostasis"/>
    <property type="evidence" value="ECO:0007669"/>
    <property type="project" value="TreeGrafter"/>
</dbReference>
<dbReference type="InterPro" id="IPR033562">
    <property type="entry name" value="PLPL"/>
</dbReference>
<evidence type="ECO:0000259" key="4">
    <source>
        <dbReference type="PROSITE" id="PS51635"/>
    </source>
</evidence>
<dbReference type="Gene3D" id="3.40.1090.10">
    <property type="entry name" value="Cytosolic phospholipase A2 catalytic domain"/>
    <property type="match status" value="1"/>
</dbReference>
<name>A0A061RKZ2_9CHLO</name>
<dbReference type="SUPFAM" id="SSF52151">
    <property type="entry name" value="FabD/lysophospholipase-like"/>
    <property type="match status" value="1"/>
</dbReference>
<dbReference type="PROSITE" id="PS51635">
    <property type="entry name" value="PNPLA"/>
    <property type="match status" value="1"/>
</dbReference>
<comment type="domain">
    <text evidence="3">The nitrogen atoms of the two glycine residues in the GGXR motif define the oxyanion hole, and stabilize the oxyanion that forms during the nucleophilic attack by the catalytic serine during substrate cleavage.</text>
</comment>
<comment type="caution">
    <text evidence="2">Lacks conserved residue(s) required for the propagation of feature annotation.</text>
</comment>
<keyword evidence="2 3" id="KW-0442">Lipid degradation</keyword>
<feature type="short sequence motif" description="GXSXG" evidence="2">
    <location>
        <begin position="115"/>
        <end position="119"/>
    </location>
</feature>
<evidence type="ECO:0000256" key="3">
    <source>
        <dbReference type="RuleBase" id="RU361262"/>
    </source>
</evidence>
<dbReference type="EMBL" id="GBEZ01014649">
    <property type="protein sequence ID" value="JAC71439.1"/>
    <property type="molecule type" value="Transcribed_RNA"/>
</dbReference>
<evidence type="ECO:0000256" key="1">
    <source>
        <dbReference type="ARBA" id="ARBA00023098"/>
    </source>
</evidence>
<dbReference type="AlphaFoldDB" id="A0A061RKZ2"/>
<dbReference type="InterPro" id="IPR002641">
    <property type="entry name" value="PNPLA_dom"/>
</dbReference>
<evidence type="ECO:0000256" key="2">
    <source>
        <dbReference type="PROSITE-ProRule" id="PRU01161"/>
    </source>
</evidence>
<dbReference type="GO" id="GO:0005737">
    <property type="term" value="C:cytoplasm"/>
    <property type="evidence" value="ECO:0007669"/>
    <property type="project" value="TreeGrafter"/>
</dbReference>
<feature type="domain" description="PNPLA" evidence="4">
    <location>
        <begin position="83"/>
        <end position="252"/>
    </location>
</feature>
<dbReference type="GO" id="GO:0004806">
    <property type="term" value="F:triacylglycerol lipase activity"/>
    <property type="evidence" value="ECO:0007669"/>
    <property type="project" value="TreeGrafter"/>
</dbReference>
<dbReference type="GO" id="GO:0005811">
    <property type="term" value="C:lipid droplet"/>
    <property type="evidence" value="ECO:0007669"/>
    <property type="project" value="TreeGrafter"/>
</dbReference>
<evidence type="ECO:0000313" key="5">
    <source>
        <dbReference type="EMBL" id="JAC71439.1"/>
    </source>
</evidence>
<dbReference type="InterPro" id="IPR016035">
    <property type="entry name" value="Acyl_Trfase/lysoPLipase"/>
</dbReference>
<comment type="similarity">
    <text evidence="3">Belongs to the patatin family.</text>
</comment>
<dbReference type="PANTHER" id="PTHR12406:SF45">
    <property type="entry name" value="PATATIN"/>
    <property type="match status" value="1"/>
</dbReference>
<sequence length="319" mass="35871">MSPVLLAPASFCRVHEAPFYSHVPGQSILGLRFYVNTRREFPPPFHRKRKAYQRVLTVGGNGRRDTANFSMTGAASNTRHQHVAFSGGGIYFFWQLGVAKFLGEEYDTTRIAFSGTSCGALCATLTACGVDPYLTVQTAYRLSLDNDLWNRPLGLAGIWGRLILEWLQDLLPEDAGAVCRSRVQIVVTELPNLRQTAVHDFHDKEDLIAVNMASIHVPVFLDWRLTASCRGKRCVDGSLPNLVLKRRGEAAEDFPVDDECIYIDHSLDERLELESFGFLKLREYEEVLHMMDLGYSFAQRLESAGVFDDLPIKKPVDTI</sequence>
<keyword evidence="1 2" id="KW-0443">Lipid metabolism</keyword>
<dbReference type="GO" id="GO:0019433">
    <property type="term" value="P:triglyceride catabolic process"/>
    <property type="evidence" value="ECO:0007669"/>
    <property type="project" value="TreeGrafter"/>
</dbReference>
<feature type="active site" description="Proton acceptor" evidence="2">
    <location>
        <position position="236"/>
    </location>
</feature>
<proteinExistence type="inferred from homology"/>
<dbReference type="EC" id="3.1.1.-" evidence="3"/>
<feature type="active site" description="Nucleophile" evidence="2">
    <location>
        <position position="117"/>
    </location>
</feature>
<organism evidence="5">
    <name type="scientific">Tetraselmis sp. GSL018</name>
    <dbReference type="NCBI Taxonomy" id="582737"/>
    <lineage>
        <taxon>Eukaryota</taxon>
        <taxon>Viridiplantae</taxon>
        <taxon>Chlorophyta</taxon>
        <taxon>core chlorophytes</taxon>
        <taxon>Chlorodendrophyceae</taxon>
        <taxon>Chlorodendrales</taxon>
        <taxon>Chlorodendraceae</taxon>
        <taxon>Tetraselmis</taxon>
    </lineage>
</organism>